<proteinExistence type="predicted"/>
<dbReference type="HOGENOM" id="CLU_2623210_0_0_1"/>
<accession>U9UQF2</accession>
<protein>
    <submittedName>
        <fullName evidence="1">Uncharacterized protein</fullName>
    </submittedName>
</protein>
<dbReference type="AlphaFoldDB" id="U9UQF2"/>
<sequence>MSTGLLLMIQKSQGWHLYKSISTTPCPSYQIIEINWKRTKICYLNISLPKLFAKQIQVREYGEYFVSFEFFDYLSGVN</sequence>
<dbReference type="EMBL" id="KI277013">
    <property type="protein sequence ID" value="ESA20778.1"/>
    <property type="molecule type" value="Genomic_DNA"/>
</dbReference>
<name>U9UQF2_RHIID</name>
<reference evidence="1" key="1">
    <citation type="submission" date="2013-07" db="EMBL/GenBank/DDBJ databases">
        <title>The genome of an arbuscular mycorrhizal fungus provides insights into the evolution of the oldest plant symbiosis.</title>
        <authorList>
            <consortium name="DOE Joint Genome Institute"/>
            <person name="Tisserant E."/>
            <person name="Malbreil M."/>
            <person name="Kuo A."/>
            <person name="Kohler A."/>
            <person name="Symeonidi A."/>
            <person name="Balestrini R."/>
            <person name="Charron P."/>
            <person name="Duensing N."/>
            <person name="Frei-dit-Frey N."/>
            <person name="Gianinazzi-Pearson V."/>
            <person name="Gilbert B."/>
            <person name="Handa Y."/>
            <person name="Hijri M."/>
            <person name="Kaul R."/>
            <person name="Kawaguchi M."/>
            <person name="Krajinski F."/>
            <person name="Lammers P."/>
            <person name="Lapierre D."/>
            <person name="Masclaux F.G."/>
            <person name="Murat C."/>
            <person name="Morin E."/>
            <person name="Ndikumana S."/>
            <person name="Pagni M."/>
            <person name="Petitpierre D."/>
            <person name="Requena N."/>
            <person name="Rosikiewicz P."/>
            <person name="Riley R."/>
            <person name="Saito K."/>
            <person name="San Clemente H."/>
            <person name="Shapiro H."/>
            <person name="van Tuinen D."/>
            <person name="Becard G."/>
            <person name="Bonfante P."/>
            <person name="Paszkowski U."/>
            <person name="Shachar-Hill Y."/>
            <person name="Young J.P."/>
            <person name="Sanders I.R."/>
            <person name="Henrissat B."/>
            <person name="Rensing S.A."/>
            <person name="Grigoriev I.V."/>
            <person name="Corradi N."/>
            <person name="Roux C."/>
            <person name="Martin F."/>
        </authorList>
    </citation>
    <scope>NUCLEOTIDE SEQUENCE</scope>
    <source>
        <strain evidence="1">DAOM 197198</strain>
    </source>
</reference>
<evidence type="ECO:0000313" key="1">
    <source>
        <dbReference type="EMBL" id="ESA20778.1"/>
    </source>
</evidence>
<organism evidence="1">
    <name type="scientific">Rhizophagus irregularis (strain DAOM 181602 / DAOM 197198 / MUCL 43194)</name>
    <name type="common">Arbuscular mycorrhizal fungus</name>
    <name type="synonym">Glomus intraradices</name>
    <dbReference type="NCBI Taxonomy" id="747089"/>
    <lineage>
        <taxon>Eukaryota</taxon>
        <taxon>Fungi</taxon>
        <taxon>Fungi incertae sedis</taxon>
        <taxon>Mucoromycota</taxon>
        <taxon>Glomeromycotina</taxon>
        <taxon>Glomeromycetes</taxon>
        <taxon>Glomerales</taxon>
        <taxon>Glomeraceae</taxon>
        <taxon>Rhizophagus</taxon>
    </lineage>
</organism>
<gene>
    <name evidence="1" type="ORF">GLOINDRAFT_18158</name>
</gene>